<evidence type="ECO:0000256" key="2">
    <source>
        <dbReference type="SAM" id="Phobius"/>
    </source>
</evidence>
<gene>
    <name evidence="3" type="ORF">JI435_113500</name>
</gene>
<dbReference type="PANTHER" id="PTHR37402:SF1">
    <property type="entry name" value="GRAM DOMAIN-CONTAINING PROTEIN 4"/>
    <property type="match status" value="1"/>
</dbReference>
<dbReference type="VEuPathDB" id="FungiDB:JI435_113500"/>
<feature type="transmembrane region" description="Helical" evidence="2">
    <location>
        <begin position="303"/>
        <end position="328"/>
    </location>
</feature>
<feature type="transmembrane region" description="Helical" evidence="2">
    <location>
        <begin position="435"/>
        <end position="454"/>
    </location>
</feature>
<accession>A0A7U2FC75</accession>
<dbReference type="OrthoDB" id="1708389at2759"/>
<keyword evidence="2" id="KW-0812">Transmembrane</keyword>
<dbReference type="GO" id="GO:0006915">
    <property type="term" value="P:apoptotic process"/>
    <property type="evidence" value="ECO:0007669"/>
    <property type="project" value="InterPro"/>
</dbReference>
<name>A0A7U2FC75_PHANO</name>
<dbReference type="AlphaFoldDB" id="A0A7U2FC75"/>
<reference evidence="4" key="1">
    <citation type="journal article" date="2021" name="BMC Genomics">
        <title>Chromosome-level genome assembly and manually-curated proteome of model necrotroph Parastagonospora nodorum Sn15 reveals a genome-wide trove of candidate effector homologs, and redundancy of virulence-related functions within an accessory chromosome.</title>
        <authorList>
            <person name="Bertazzoni S."/>
            <person name="Jones D.A.B."/>
            <person name="Phan H.T."/>
            <person name="Tan K.-C."/>
            <person name="Hane J.K."/>
        </authorList>
    </citation>
    <scope>NUCLEOTIDE SEQUENCE [LARGE SCALE GENOMIC DNA]</scope>
    <source>
        <strain evidence="4">SN15 / ATCC MYA-4574 / FGSC 10173)</strain>
    </source>
</reference>
<dbReference type="InterPro" id="IPR037847">
    <property type="entry name" value="GRAMDC4"/>
</dbReference>
<keyword evidence="4" id="KW-1185">Reference proteome</keyword>
<feature type="compositionally biased region" description="Low complexity" evidence="1">
    <location>
        <begin position="34"/>
        <end position="56"/>
    </location>
</feature>
<keyword evidence="2" id="KW-1133">Transmembrane helix</keyword>
<dbReference type="OMA" id="RVYRWEY"/>
<sequence>MDLKKELVQVDEEEIGLDRANITSNNQIQLPILDNSSSSSSSTDTNSSPTQSRSSSHLVNSLRDRKHHAAVKIRKTLHISKPTDDIDSASPILANTAEETSDSRLDHKLPVPDKHSVKEILHHPIDAVKSKVGDQGNHEVAANIAAKEIPHGDEVDLVNAHDKVGNARTEKERVEATDEVKRLIRDRQSKFARWSLDRHVTKIRVLPREGMKRRERREFEKRDAEGGVVVDWRGYASHLLVYHAHQYGGQYIGYGSDPPTPSKETLMPNIERLIVATSPFQEFIMTTRRVYRWESPAETSKYLLIYLLLWYFNLLLPGILSAVLYLILERRLHGNTLEDLRADIQHAESTHETALSLTEFITKRGDDKWADEIVQVVGPWLMVQLADMANFFESVRNFYEWRKPARTASTLAVLFLLILATALTPVWLLVKTATFAMGVTFFAVFPLATNFPEYRLLLSPTKRLLWNIPTHAEWAIQYVQAEGSRVAASHTPDPSAIPLKTSPAGLVQGDYGFYTAHHESSAGHLVISKAACRFVSNVGHKMHFTLAYSQISRIEKEDRIVAKKVLGKLPSDSGLDLKLVLSDGNEYVLGDMRQRDEAFSQILGFSGTVWQVVW</sequence>
<evidence type="ECO:0000313" key="3">
    <source>
        <dbReference type="EMBL" id="QRD02594.1"/>
    </source>
</evidence>
<feature type="transmembrane region" description="Helical" evidence="2">
    <location>
        <begin position="411"/>
        <end position="429"/>
    </location>
</feature>
<dbReference type="Proteomes" id="UP000663193">
    <property type="component" value="Chromosome 14"/>
</dbReference>
<evidence type="ECO:0000313" key="4">
    <source>
        <dbReference type="Proteomes" id="UP000663193"/>
    </source>
</evidence>
<dbReference type="PANTHER" id="PTHR37402">
    <property type="entry name" value="GRAM DOMAIN-CONTAINING PROTEIN 4"/>
    <property type="match status" value="1"/>
</dbReference>
<evidence type="ECO:0008006" key="5">
    <source>
        <dbReference type="Google" id="ProtNLM"/>
    </source>
</evidence>
<organism evidence="3 4">
    <name type="scientific">Phaeosphaeria nodorum (strain SN15 / ATCC MYA-4574 / FGSC 10173)</name>
    <name type="common">Glume blotch fungus</name>
    <name type="synonym">Parastagonospora nodorum</name>
    <dbReference type="NCBI Taxonomy" id="321614"/>
    <lineage>
        <taxon>Eukaryota</taxon>
        <taxon>Fungi</taxon>
        <taxon>Dikarya</taxon>
        <taxon>Ascomycota</taxon>
        <taxon>Pezizomycotina</taxon>
        <taxon>Dothideomycetes</taxon>
        <taxon>Pleosporomycetidae</taxon>
        <taxon>Pleosporales</taxon>
        <taxon>Pleosporineae</taxon>
        <taxon>Phaeosphaeriaceae</taxon>
        <taxon>Parastagonospora</taxon>
    </lineage>
</organism>
<feature type="region of interest" description="Disordered" evidence="1">
    <location>
        <begin position="22"/>
        <end position="67"/>
    </location>
</feature>
<keyword evidence="2" id="KW-0472">Membrane</keyword>
<proteinExistence type="predicted"/>
<protein>
    <recommendedName>
        <fullName evidence="5">GRAM domain-containing protein</fullName>
    </recommendedName>
</protein>
<dbReference type="EMBL" id="CP069036">
    <property type="protein sequence ID" value="QRD02594.1"/>
    <property type="molecule type" value="Genomic_DNA"/>
</dbReference>
<evidence type="ECO:0000256" key="1">
    <source>
        <dbReference type="SAM" id="MobiDB-lite"/>
    </source>
</evidence>